<proteinExistence type="predicted"/>
<gene>
    <name evidence="2" type="ORF">OEA41_009385</name>
</gene>
<feature type="region of interest" description="Disordered" evidence="1">
    <location>
        <begin position="56"/>
        <end position="107"/>
    </location>
</feature>
<evidence type="ECO:0000313" key="2">
    <source>
        <dbReference type="EMBL" id="KAK3170000.1"/>
    </source>
</evidence>
<evidence type="ECO:0000313" key="3">
    <source>
        <dbReference type="Proteomes" id="UP001276659"/>
    </source>
</evidence>
<keyword evidence="3" id="KW-1185">Reference proteome</keyword>
<reference evidence="2" key="1">
    <citation type="submission" date="2022-11" db="EMBL/GenBank/DDBJ databases">
        <title>Chromosomal genome sequence assembly and mating type (MAT) locus characterization of the leprose asexual lichenized fungus Lepraria neglecta (Nyl.) Erichsen.</title>
        <authorList>
            <person name="Allen J.L."/>
            <person name="Pfeffer B."/>
        </authorList>
    </citation>
    <scope>NUCLEOTIDE SEQUENCE</scope>
    <source>
        <strain evidence="2">Allen 5258</strain>
    </source>
</reference>
<comment type="caution">
    <text evidence="2">The sequence shown here is derived from an EMBL/GenBank/DDBJ whole genome shotgun (WGS) entry which is preliminary data.</text>
</comment>
<accession>A0AAD9Z1Q2</accession>
<organism evidence="2 3">
    <name type="scientific">Lepraria neglecta</name>
    <dbReference type="NCBI Taxonomy" id="209136"/>
    <lineage>
        <taxon>Eukaryota</taxon>
        <taxon>Fungi</taxon>
        <taxon>Dikarya</taxon>
        <taxon>Ascomycota</taxon>
        <taxon>Pezizomycotina</taxon>
        <taxon>Lecanoromycetes</taxon>
        <taxon>OSLEUM clade</taxon>
        <taxon>Lecanoromycetidae</taxon>
        <taxon>Lecanorales</taxon>
        <taxon>Lecanorineae</taxon>
        <taxon>Stereocaulaceae</taxon>
        <taxon>Lepraria</taxon>
    </lineage>
</organism>
<sequence length="158" mass="16728">MVGKVWDTENKFKLLLTIIEILDPKALPWGEIAAAMGEGYTVESVKQQYSKGIKKGFKSGGATDANGNRNGTPTSAKSTKTPATKGTGKGRKRKAVTPAVAEDDDEEATVLLAKKSRKIKHEDAAEGEGIDPAVDTLGAEVFKADEDCEGGVGLKHNK</sequence>
<dbReference type="AlphaFoldDB" id="A0AAD9Z1Q2"/>
<evidence type="ECO:0000256" key="1">
    <source>
        <dbReference type="SAM" id="MobiDB-lite"/>
    </source>
</evidence>
<name>A0AAD9Z1Q2_9LECA</name>
<dbReference type="EMBL" id="JASNWA010000009">
    <property type="protein sequence ID" value="KAK3170000.1"/>
    <property type="molecule type" value="Genomic_DNA"/>
</dbReference>
<dbReference type="Proteomes" id="UP001276659">
    <property type="component" value="Unassembled WGS sequence"/>
</dbReference>
<protein>
    <recommendedName>
        <fullName evidence="4">Myb-like domain-containing protein</fullName>
    </recommendedName>
</protein>
<evidence type="ECO:0008006" key="4">
    <source>
        <dbReference type="Google" id="ProtNLM"/>
    </source>
</evidence>
<feature type="compositionally biased region" description="Low complexity" evidence="1">
    <location>
        <begin position="71"/>
        <end position="86"/>
    </location>
</feature>